<evidence type="ECO:0000256" key="12">
    <source>
        <dbReference type="SAM" id="SignalP"/>
    </source>
</evidence>
<feature type="chain" id="PRO_5044665576" evidence="12">
    <location>
        <begin position="25"/>
        <end position="726"/>
    </location>
</feature>
<protein>
    <submittedName>
        <fullName evidence="15 16">Scavenger receptor cysteine-rich type 1 protein M130-like isoform X1</fullName>
    </submittedName>
</protein>
<evidence type="ECO:0000256" key="3">
    <source>
        <dbReference type="ARBA" id="ARBA00022729"/>
    </source>
</evidence>
<feature type="domain" description="SRCR" evidence="13">
    <location>
        <begin position="268"/>
        <end position="376"/>
    </location>
</feature>
<feature type="domain" description="SRCR" evidence="13">
    <location>
        <begin position="387"/>
        <end position="493"/>
    </location>
</feature>
<evidence type="ECO:0000256" key="1">
    <source>
        <dbReference type="ARBA" id="ARBA00004167"/>
    </source>
</evidence>
<feature type="disulfide bond" evidence="9">
    <location>
        <begin position="219"/>
        <end position="229"/>
    </location>
</feature>
<dbReference type="OrthoDB" id="6153669at2759"/>
<dbReference type="GO" id="GO:0016020">
    <property type="term" value="C:membrane"/>
    <property type="evidence" value="ECO:0007669"/>
    <property type="project" value="UniProtKB-SubCell"/>
</dbReference>
<dbReference type="SMART" id="SM00202">
    <property type="entry name" value="SR"/>
    <property type="match status" value="5"/>
</dbReference>
<keyword evidence="3 12" id="KW-0732">Signal</keyword>
<feature type="domain" description="SRCR" evidence="13">
    <location>
        <begin position="149"/>
        <end position="253"/>
    </location>
</feature>
<feature type="signal peptide" evidence="12">
    <location>
        <begin position="1"/>
        <end position="24"/>
    </location>
</feature>
<keyword evidence="8" id="KW-0325">Glycoprotein</keyword>
<evidence type="ECO:0000256" key="5">
    <source>
        <dbReference type="ARBA" id="ARBA00022989"/>
    </source>
</evidence>
<keyword evidence="14" id="KW-1185">Reference proteome</keyword>
<evidence type="ECO:0000256" key="8">
    <source>
        <dbReference type="ARBA" id="ARBA00023180"/>
    </source>
</evidence>
<feature type="domain" description="SRCR" evidence="13">
    <location>
        <begin position="34"/>
        <end position="142"/>
    </location>
</feature>
<evidence type="ECO:0000313" key="15">
    <source>
        <dbReference type="RefSeq" id="XP_022092102.1"/>
    </source>
</evidence>
<comment type="subcellular location">
    <subcellularLocation>
        <location evidence="1">Membrane</location>
        <topology evidence="1">Single-pass membrane protein</topology>
    </subcellularLocation>
</comment>
<feature type="region of interest" description="Disordered" evidence="10">
    <location>
        <begin position="675"/>
        <end position="726"/>
    </location>
</feature>
<feature type="disulfide bond" evidence="9">
    <location>
        <begin position="346"/>
        <end position="356"/>
    </location>
</feature>
<dbReference type="AlphaFoldDB" id="A0A8B7YHN3"/>
<dbReference type="SUPFAM" id="SSF56487">
    <property type="entry name" value="SRCR-like"/>
    <property type="match status" value="5"/>
</dbReference>
<keyword evidence="7 9" id="KW-1015">Disulfide bond</keyword>
<dbReference type="Gene3D" id="3.10.250.10">
    <property type="entry name" value="SRCR-like domain"/>
    <property type="match status" value="5"/>
</dbReference>
<dbReference type="InterPro" id="IPR001190">
    <property type="entry name" value="SRCR"/>
</dbReference>
<dbReference type="RefSeq" id="XP_022092102.1">
    <property type="nucleotide sequence ID" value="XM_022236410.1"/>
</dbReference>
<evidence type="ECO:0000256" key="6">
    <source>
        <dbReference type="ARBA" id="ARBA00023136"/>
    </source>
</evidence>
<dbReference type="RefSeq" id="XP_022092103.1">
    <property type="nucleotide sequence ID" value="XM_022236411.1"/>
</dbReference>
<dbReference type="PANTHER" id="PTHR48071:SF18">
    <property type="entry name" value="DELETED IN MALIGNANT BRAIN TUMORS 1 PROTEIN-RELATED"/>
    <property type="match status" value="1"/>
</dbReference>
<evidence type="ECO:0000313" key="14">
    <source>
        <dbReference type="Proteomes" id="UP000694845"/>
    </source>
</evidence>
<evidence type="ECO:0000256" key="2">
    <source>
        <dbReference type="ARBA" id="ARBA00022692"/>
    </source>
</evidence>
<dbReference type="PRINTS" id="PR00258">
    <property type="entry name" value="SPERACTRCPTR"/>
</dbReference>
<dbReference type="Proteomes" id="UP000694845">
    <property type="component" value="Unplaced"/>
</dbReference>
<evidence type="ECO:0000259" key="13">
    <source>
        <dbReference type="PROSITE" id="PS50287"/>
    </source>
</evidence>
<dbReference type="InterPro" id="IPR036772">
    <property type="entry name" value="SRCR-like_dom_sf"/>
</dbReference>
<dbReference type="PROSITE" id="PS50287">
    <property type="entry name" value="SRCR_2"/>
    <property type="match status" value="5"/>
</dbReference>
<feature type="compositionally biased region" description="Polar residues" evidence="10">
    <location>
        <begin position="712"/>
        <end position="726"/>
    </location>
</feature>
<name>A0A8B7YHN3_ACAPL</name>
<reference evidence="15 16" key="1">
    <citation type="submission" date="2025-04" db="UniProtKB">
        <authorList>
            <consortium name="RefSeq"/>
        </authorList>
    </citation>
    <scope>IDENTIFICATION</scope>
</reference>
<evidence type="ECO:0000256" key="10">
    <source>
        <dbReference type="SAM" id="MobiDB-lite"/>
    </source>
</evidence>
<dbReference type="PANTHER" id="PTHR48071">
    <property type="entry name" value="SRCR DOMAIN-CONTAINING PROTEIN"/>
    <property type="match status" value="1"/>
</dbReference>
<dbReference type="KEGG" id="aplc:110980081"/>
<proteinExistence type="predicted"/>
<evidence type="ECO:0000313" key="16">
    <source>
        <dbReference type="RefSeq" id="XP_022092103.1"/>
    </source>
</evidence>
<keyword evidence="4" id="KW-0677">Repeat</keyword>
<comment type="caution">
    <text evidence="9">Lacks conserved residue(s) required for the propagation of feature annotation.</text>
</comment>
<accession>A0A8B7YHN3</accession>
<keyword evidence="5 11" id="KW-1133">Transmembrane helix</keyword>
<dbReference type="Pfam" id="PF00530">
    <property type="entry name" value="SRCR"/>
    <property type="match status" value="4"/>
</dbReference>
<feature type="transmembrane region" description="Helical" evidence="11">
    <location>
        <begin position="634"/>
        <end position="657"/>
    </location>
</feature>
<keyword evidence="2 11" id="KW-0812">Transmembrane</keyword>
<keyword evidence="6 11" id="KW-0472">Membrane</keyword>
<evidence type="ECO:0000256" key="4">
    <source>
        <dbReference type="ARBA" id="ARBA00022737"/>
    </source>
</evidence>
<evidence type="ECO:0000256" key="11">
    <source>
        <dbReference type="SAM" id="Phobius"/>
    </source>
</evidence>
<feature type="disulfide bond" evidence="9">
    <location>
        <begin position="586"/>
        <end position="596"/>
    </location>
</feature>
<feature type="disulfide bond" evidence="9">
    <location>
        <begin position="106"/>
        <end position="116"/>
    </location>
</feature>
<sequence length="726" mass="80576">MATMSEEWLRLSICICLNVFCVLAVPTAPAPFSLRLTRGRYDNSGLVQMFDDGEWGLLCMESNEWNLQVASVICRQLGYPSALTATNFDGTLPERYVAFWVFDLSCTGSETRLMDCSRTTGQRSECGDYTYFPRVKAAVHCQLNPAFSLRLTGGFHDNSGLVEVYDGNKWGILCLSRDQWNERAGSVVCRQLGFPKALTVTSFHGDYSRAYVISRELLCEGTESRLIDCSFELSQTYGCDSDHVKAAGHVICVPKQVLTGDVQQPYPLRLLEVVEDNSTSTGVVQLQPFPYLYIDQDWSICSDESWDIQAANVVCQELGFHYAIETSGTDYMGTGDDWSVLGSVECIGLEKHLLECSHVIIKRSQCNGGLVRVKCSISPSPYPGQVVRLVGSAKPYEGLVQTYYNGNWWNICISRSGVWYGYRFINRACESLGYEYGQLLPTLRFSEEYSKITEDSLSSEVLCDDYLCYIEEKYMHTYYTTCGYYDKAAIFCRNYSSSEDFVSDGVRLRLTDGDGLASGRVEISYYDPDIGSEWVTLCVQSGLDMVTATLLCRDFGFDGAVSTGVMPLRGRAAEETKIVQFRKNWCKGDEEGLRRCSSFEISQDCTHDTDVSVTCNPVPYVHVDRESTGSSDPWILPTLLILIFVVLAVVVCCIITVKVNAKCCQGDDAGNHANSHDPYQLVSDGTTQQTGESGGAAEVEMSATAPPVSQDEGANNTEQVQETQVV</sequence>
<dbReference type="FunFam" id="3.10.250.10:FF:000016">
    <property type="entry name" value="Scavenger receptor cysteine-rich protein type 12"/>
    <property type="match status" value="2"/>
</dbReference>
<dbReference type="GeneID" id="110980081"/>
<organism evidence="14 15">
    <name type="scientific">Acanthaster planci</name>
    <name type="common">Crown-of-thorns starfish</name>
    <dbReference type="NCBI Taxonomy" id="133434"/>
    <lineage>
        <taxon>Eukaryota</taxon>
        <taxon>Metazoa</taxon>
        <taxon>Echinodermata</taxon>
        <taxon>Eleutherozoa</taxon>
        <taxon>Asterozoa</taxon>
        <taxon>Asteroidea</taxon>
        <taxon>Valvatacea</taxon>
        <taxon>Valvatida</taxon>
        <taxon>Acanthasteridae</taxon>
        <taxon>Acanthaster</taxon>
    </lineage>
</organism>
<evidence type="ECO:0000256" key="7">
    <source>
        <dbReference type="ARBA" id="ARBA00023157"/>
    </source>
</evidence>
<feature type="domain" description="SRCR" evidence="13">
    <location>
        <begin position="508"/>
        <end position="616"/>
    </location>
</feature>
<evidence type="ECO:0000256" key="9">
    <source>
        <dbReference type="PROSITE-ProRule" id="PRU00196"/>
    </source>
</evidence>
<gene>
    <name evidence="15 16" type="primary">LOC110980081</name>
</gene>